<evidence type="ECO:0000313" key="1">
    <source>
        <dbReference type="EMBL" id="KAJ2794075.1"/>
    </source>
</evidence>
<dbReference type="EMBL" id="JANBUP010004426">
    <property type="protein sequence ID" value="KAJ2794075.1"/>
    <property type="molecule type" value="Genomic_DNA"/>
</dbReference>
<organism evidence="1 2">
    <name type="scientific">Coemansia furcata</name>
    <dbReference type="NCBI Taxonomy" id="417177"/>
    <lineage>
        <taxon>Eukaryota</taxon>
        <taxon>Fungi</taxon>
        <taxon>Fungi incertae sedis</taxon>
        <taxon>Zoopagomycota</taxon>
        <taxon>Kickxellomycotina</taxon>
        <taxon>Kickxellomycetes</taxon>
        <taxon>Kickxellales</taxon>
        <taxon>Kickxellaceae</taxon>
        <taxon>Coemansia</taxon>
    </lineage>
</organism>
<comment type="caution">
    <text evidence="1">The sequence shown here is derived from an EMBL/GenBank/DDBJ whole genome shotgun (WGS) entry which is preliminary data.</text>
</comment>
<proteinExistence type="predicted"/>
<evidence type="ECO:0000313" key="2">
    <source>
        <dbReference type="Proteomes" id="UP001140096"/>
    </source>
</evidence>
<dbReference type="Proteomes" id="UP001140096">
    <property type="component" value="Unassembled WGS sequence"/>
</dbReference>
<keyword evidence="2" id="KW-1185">Reference proteome</keyword>
<protein>
    <submittedName>
        <fullName evidence="1">Uncharacterized protein</fullName>
    </submittedName>
</protein>
<reference evidence="1" key="1">
    <citation type="submission" date="2022-07" db="EMBL/GenBank/DDBJ databases">
        <title>Phylogenomic reconstructions and comparative analyses of Kickxellomycotina fungi.</title>
        <authorList>
            <person name="Reynolds N.K."/>
            <person name="Stajich J.E."/>
            <person name="Barry K."/>
            <person name="Grigoriev I.V."/>
            <person name="Crous P."/>
            <person name="Smith M.E."/>
        </authorList>
    </citation>
    <scope>NUCLEOTIDE SEQUENCE</scope>
    <source>
        <strain evidence="1">CBS 102833</strain>
    </source>
</reference>
<feature type="non-terminal residue" evidence="1">
    <location>
        <position position="57"/>
    </location>
</feature>
<sequence>MTATLRRIAWCMVTALATAGLYSAETTESAVHVLDGKTFKIWSAAQSLALVEFYAPW</sequence>
<accession>A0ACC1KS50</accession>
<name>A0ACC1KS50_9FUNG</name>
<gene>
    <name evidence="1" type="ORF">H4S07_006863</name>
</gene>